<evidence type="ECO:0000259" key="8">
    <source>
        <dbReference type="Pfam" id="PF01266"/>
    </source>
</evidence>
<dbReference type="InterPro" id="IPR006076">
    <property type="entry name" value="FAD-dep_OxRdtase"/>
</dbReference>
<keyword evidence="6 7" id="KW-0560">Oxidoreductase</keyword>
<dbReference type="GO" id="GO:0004368">
    <property type="term" value="F:glycerol-3-phosphate dehydrogenase (quinone) activity"/>
    <property type="evidence" value="ECO:0007669"/>
    <property type="project" value="UniProtKB-EC"/>
</dbReference>
<dbReference type="InterPro" id="IPR038299">
    <property type="entry name" value="DAO_C_sf"/>
</dbReference>
<keyword evidence="4" id="KW-0319">Glycerol metabolism</keyword>
<evidence type="ECO:0000313" key="11">
    <source>
        <dbReference type="Proteomes" id="UP000606991"/>
    </source>
</evidence>
<comment type="catalytic activity">
    <reaction evidence="7">
        <text>a quinone + sn-glycerol 3-phosphate = dihydroxyacetone phosphate + a quinol</text>
        <dbReference type="Rhea" id="RHEA:18977"/>
        <dbReference type="ChEBI" id="CHEBI:24646"/>
        <dbReference type="ChEBI" id="CHEBI:57597"/>
        <dbReference type="ChEBI" id="CHEBI:57642"/>
        <dbReference type="ChEBI" id="CHEBI:132124"/>
        <dbReference type="EC" id="1.1.5.3"/>
    </reaction>
</comment>
<evidence type="ECO:0000256" key="1">
    <source>
        <dbReference type="ARBA" id="ARBA00001974"/>
    </source>
</evidence>
<reference evidence="10 11" key="1">
    <citation type="submission" date="2020-10" db="EMBL/GenBank/DDBJ databases">
        <title>Ca. Dormibacterota MAGs.</title>
        <authorList>
            <person name="Montgomery K."/>
        </authorList>
    </citation>
    <scope>NUCLEOTIDE SEQUENCE [LARGE SCALE GENOMIC DNA]</scope>
    <source>
        <strain evidence="10">SC8812_S17_18</strain>
    </source>
</reference>
<keyword evidence="3 7" id="KW-0285">Flavoprotein</keyword>
<feature type="domain" description="Alpha-glycerophosphate oxidase C-terminal" evidence="9">
    <location>
        <begin position="398"/>
        <end position="492"/>
    </location>
</feature>
<dbReference type="SUPFAM" id="SSF54373">
    <property type="entry name" value="FAD-linked reductases, C-terminal domain"/>
    <property type="match status" value="1"/>
</dbReference>
<comment type="caution">
    <text evidence="10">The sequence shown here is derived from an EMBL/GenBank/DDBJ whole genome shotgun (WGS) entry which is preliminary data.</text>
</comment>
<dbReference type="PANTHER" id="PTHR11985:SF35">
    <property type="entry name" value="ANAEROBIC GLYCEROL-3-PHOSPHATE DEHYDROGENASE SUBUNIT A"/>
    <property type="match status" value="1"/>
</dbReference>
<feature type="domain" description="FAD dependent oxidoreductase" evidence="8">
    <location>
        <begin position="25"/>
        <end position="350"/>
    </location>
</feature>
<keyword evidence="5" id="KW-0274">FAD</keyword>
<evidence type="ECO:0000256" key="7">
    <source>
        <dbReference type="RuleBase" id="RU361217"/>
    </source>
</evidence>
<dbReference type="EC" id="1.1.5.3" evidence="7"/>
<dbReference type="PROSITE" id="PS00977">
    <property type="entry name" value="FAD_G3PDH_1"/>
    <property type="match status" value="1"/>
</dbReference>
<dbReference type="GO" id="GO:0046168">
    <property type="term" value="P:glycerol-3-phosphate catabolic process"/>
    <property type="evidence" value="ECO:0007669"/>
    <property type="project" value="TreeGrafter"/>
</dbReference>
<comment type="cofactor">
    <cofactor evidence="1 7">
        <name>FAD</name>
        <dbReference type="ChEBI" id="CHEBI:57692"/>
    </cofactor>
</comment>
<evidence type="ECO:0000313" key="10">
    <source>
        <dbReference type="EMBL" id="MBJ7595015.1"/>
    </source>
</evidence>
<dbReference type="InterPro" id="IPR036188">
    <property type="entry name" value="FAD/NAD-bd_sf"/>
</dbReference>
<dbReference type="InterPro" id="IPR000447">
    <property type="entry name" value="G3P_DH_FAD-dep"/>
</dbReference>
<evidence type="ECO:0000259" key="9">
    <source>
        <dbReference type="Pfam" id="PF16901"/>
    </source>
</evidence>
<gene>
    <name evidence="10" type="ORF">JF886_09185</name>
</gene>
<dbReference type="SUPFAM" id="SSF51905">
    <property type="entry name" value="FAD/NAD(P)-binding domain"/>
    <property type="match status" value="1"/>
</dbReference>
<dbReference type="GO" id="GO:0009331">
    <property type="term" value="C:glycerol-3-phosphate dehydrogenase (FAD) complex"/>
    <property type="evidence" value="ECO:0007669"/>
    <property type="project" value="UniProtKB-UniRule"/>
</dbReference>
<dbReference type="PRINTS" id="PR01001">
    <property type="entry name" value="FADG3PDH"/>
</dbReference>
<evidence type="ECO:0000256" key="3">
    <source>
        <dbReference type="ARBA" id="ARBA00022630"/>
    </source>
</evidence>
<dbReference type="Pfam" id="PF01266">
    <property type="entry name" value="DAO"/>
    <property type="match status" value="1"/>
</dbReference>
<dbReference type="AlphaFoldDB" id="A0A934JXX0"/>
<evidence type="ECO:0000256" key="2">
    <source>
        <dbReference type="ARBA" id="ARBA00007330"/>
    </source>
</evidence>
<dbReference type="Gene3D" id="3.30.9.10">
    <property type="entry name" value="D-Amino Acid Oxidase, subunit A, domain 2"/>
    <property type="match status" value="1"/>
</dbReference>
<dbReference type="PANTHER" id="PTHR11985">
    <property type="entry name" value="GLYCEROL-3-PHOSPHATE DEHYDROGENASE"/>
    <property type="match status" value="1"/>
</dbReference>
<comment type="similarity">
    <text evidence="2 7">Belongs to the FAD-dependent glycerol-3-phosphate dehydrogenase family.</text>
</comment>
<dbReference type="GO" id="GO:0006071">
    <property type="term" value="P:glycerol metabolic process"/>
    <property type="evidence" value="ECO:0007669"/>
    <property type="project" value="UniProtKB-KW"/>
</dbReference>
<dbReference type="PROSITE" id="PS00978">
    <property type="entry name" value="FAD_G3PDH_2"/>
    <property type="match status" value="1"/>
</dbReference>
<dbReference type="InterPro" id="IPR031656">
    <property type="entry name" value="DAO_C"/>
</dbReference>
<dbReference type="Gene3D" id="3.50.50.60">
    <property type="entry name" value="FAD/NAD(P)-binding domain"/>
    <property type="match status" value="1"/>
</dbReference>
<proteinExistence type="inferred from homology"/>
<accession>A0A934JXX0</accession>
<dbReference type="Proteomes" id="UP000606991">
    <property type="component" value="Unassembled WGS sequence"/>
</dbReference>
<dbReference type="Gene3D" id="1.10.8.870">
    <property type="entry name" value="Alpha-glycerophosphate oxidase, cap domain"/>
    <property type="match status" value="1"/>
</dbReference>
<dbReference type="RefSeq" id="WP_337311736.1">
    <property type="nucleotide sequence ID" value="NZ_JAEKNS010000096.1"/>
</dbReference>
<protein>
    <recommendedName>
        <fullName evidence="7">Glycerol-3-phosphate dehydrogenase</fullName>
        <ecNumber evidence="7">1.1.5.3</ecNumber>
    </recommendedName>
</protein>
<evidence type="ECO:0000256" key="5">
    <source>
        <dbReference type="ARBA" id="ARBA00022827"/>
    </source>
</evidence>
<evidence type="ECO:0000256" key="4">
    <source>
        <dbReference type="ARBA" id="ARBA00022798"/>
    </source>
</evidence>
<sequence>MSFAGSLNAAQRATDIARIAAEELDVLVIGGGITGAGVALDAAMRGLRTGLVERRDLANGTSRWSSKLIHGGLRYLRQGQLGIAWESARERHILMTTTAPHLVHPLPFIAPLNSTLSPLGGALTEVGVRAGDVLRLASGTRRRQLPAPRRISALEAQRLVGGLRTDDLRGAVLFWDGQVEDDARLVIAVARTAASKGAAVATHCTALSTAAGRVQVRDEIGGTTFEVRARTVVNACGVWAGTIDRSVRLRPSKGAHVVVDARALLEPRAALITPVLGESARWVGATPTGDGRVIVGVTDDAFDGPIDDEPAVGAAEEDFLLDTLSLALQRSLTGADVLGRYAGFRPLLDTGGGSTADLSRSHSILESPDGTLLTVVGGKLTTYRRMAQDAVDRVVARHGGPRSGTASQPLIGACARGATTGVPARLVRRYGSEAEAVAGLAVHDRALLEPVFAGSPVLGVELLFGILHEGAMDIDDLLDRRVRLGVVPAERRRAEALATDLFGGLAA</sequence>
<evidence type="ECO:0000256" key="6">
    <source>
        <dbReference type="ARBA" id="ARBA00023002"/>
    </source>
</evidence>
<organism evidence="10 11">
    <name type="scientific">Candidatus Aeolococcus gillhamiae</name>
    <dbReference type="NCBI Taxonomy" id="3127015"/>
    <lineage>
        <taxon>Bacteria</taxon>
        <taxon>Bacillati</taxon>
        <taxon>Candidatus Dormiibacterota</taxon>
        <taxon>Candidatus Dormibacteria</taxon>
        <taxon>Candidatus Aeolococcales</taxon>
        <taxon>Candidatus Aeolococcaceae</taxon>
        <taxon>Candidatus Aeolococcus</taxon>
    </lineage>
</organism>
<dbReference type="EMBL" id="JAEKNS010000096">
    <property type="protein sequence ID" value="MBJ7595015.1"/>
    <property type="molecule type" value="Genomic_DNA"/>
</dbReference>
<dbReference type="Pfam" id="PF16901">
    <property type="entry name" value="DAO_C"/>
    <property type="match status" value="1"/>
</dbReference>
<name>A0A934JXX0_9BACT</name>